<sequence>MKGDLEMEEYKSNSHKSRQNQNDDIPEKRVEKVVSGSVKSKKKNGLQKITNVFVPEDVDDVKSYIFEDIVVPAVKDIILDAVRAFLGVSGNSRGGRSSTSSKISYRKYYDDRDRRDSGNVSRTRTGYDYDDIILESRGEAEDVLERMDELIATYQVVSVADFYDLVGVSGNYTDNKYGWTDIRNASVIRVRDGYMIKLPKALPLN</sequence>
<reference evidence="2 3" key="1">
    <citation type="submission" date="2010-01" db="EMBL/GenBank/DDBJ databases">
        <authorList>
            <person name="Weinstock G."/>
            <person name="Sodergren E."/>
            <person name="Clifton S."/>
            <person name="Fulton L."/>
            <person name="Fulton B."/>
            <person name="Courtney L."/>
            <person name="Fronick C."/>
            <person name="Harrison M."/>
            <person name="Strong C."/>
            <person name="Farmer C."/>
            <person name="Delahaunty K."/>
            <person name="Markovic C."/>
            <person name="Hall O."/>
            <person name="Minx P."/>
            <person name="Tomlinson C."/>
            <person name="Mitreva M."/>
            <person name="Nelson J."/>
            <person name="Hou S."/>
            <person name="Wollam A."/>
            <person name="Pepin K.H."/>
            <person name="Johnson M."/>
            <person name="Bhonagiri V."/>
            <person name="Nash W.E."/>
            <person name="Warren W."/>
            <person name="Chinwalla A."/>
            <person name="Mardis E.R."/>
            <person name="Wilson R.K."/>
        </authorList>
    </citation>
    <scope>NUCLEOTIDE SEQUENCE [LARGE SCALE GENOMIC DNA]</scope>
    <source>
        <strain evidence="2 3">DSM 13479</strain>
    </source>
</reference>
<comment type="caution">
    <text evidence="2">The sequence shown here is derived from an EMBL/GenBank/DDBJ whole genome shotgun (WGS) entry which is preliminary data.</text>
</comment>
<dbReference type="Proteomes" id="UP000004968">
    <property type="component" value="Unassembled WGS sequence"/>
</dbReference>
<evidence type="ECO:0000256" key="1">
    <source>
        <dbReference type="SAM" id="MobiDB-lite"/>
    </source>
</evidence>
<gene>
    <name evidence="2" type="ORF">CLOSTHATH_02156</name>
</gene>
<dbReference type="AlphaFoldDB" id="D3AEX2"/>
<feature type="compositionally biased region" description="Basic and acidic residues" evidence="1">
    <location>
        <begin position="1"/>
        <end position="12"/>
    </location>
</feature>
<dbReference type="HOGENOM" id="CLU_1413024_0_0_9"/>
<name>D3AEX2_9FIRM</name>
<feature type="region of interest" description="Disordered" evidence="1">
    <location>
        <begin position="1"/>
        <end position="38"/>
    </location>
</feature>
<protein>
    <submittedName>
        <fullName evidence="2">Uncharacterized protein</fullName>
    </submittedName>
</protein>
<dbReference type="EMBL" id="ACIO01000160">
    <property type="protein sequence ID" value="EFC99630.1"/>
    <property type="molecule type" value="Genomic_DNA"/>
</dbReference>
<accession>D3AEX2</accession>
<evidence type="ECO:0000313" key="2">
    <source>
        <dbReference type="EMBL" id="EFC99630.1"/>
    </source>
</evidence>
<evidence type="ECO:0000313" key="3">
    <source>
        <dbReference type="Proteomes" id="UP000004968"/>
    </source>
</evidence>
<proteinExistence type="predicted"/>
<organism evidence="2 3">
    <name type="scientific">Hungatella hathewayi DSM 13479</name>
    <dbReference type="NCBI Taxonomy" id="566550"/>
    <lineage>
        <taxon>Bacteria</taxon>
        <taxon>Bacillati</taxon>
        <taxon>Bacillota</taxon>
        <taxon>Clostridia</taxon>
        <taxon>Lachnospirales</taxon>
        <taxon>Lachnospiraceae</taxon>
        <taxon>Hungatella</taxon>
    </lineage>
</organism>